<dbReference type="KEGG" id="fcy:FRACYDRAFT_239996"/>
<proteinExistence type="predicted"/>
<dbReference type="AlphaFoldDB" id="A0A1E7FB93"/>
<reference evidence="4 5" key="1">
    <citation type="submission" date="2016-09" db="EMBL/GenBank/DDBJ databases">
        <title>Extensive genetic diversity and differential bi-allelic expression allows diatom success in the polar Southern Ocean.</title>
        <authorList>
            <consortium name="DOE Joint Genome Institute"/>
            <person name="Mock T."/>
            <person name="Otillar R.P."/>
            <person name="Strauss J."/>
            <person name="Dupont C."/>
            <person name="Frickenhaus S."/>
            <person name="Maumus F."/>
            <person name="Mcmullan M."/>
            <person name="Sanges R."/>
            <person name="Schmutz J."/>
            <person name="Toseland A."/>
            <person name="Valas R."/>
            <person name="Veluchamy A."/>
            <person name="Ward B.J."/>
            <person name="Allen A."/>
            <person name="Barry K."/>
            <person name="Falciatore A."/>
            <person name="Ferrante M."/>
            <person name="Fortunato A.E."/>
            <person name="Gloeckner G."/>
            <person name="Gruber A."/>
            <person name="Hipkin R."/>
            <person name="Janech M."/>
            <person name="Kroth P."/>
            <person name="Leese F."/>
            <person name="Lindquist E."/>
            <person name="Lyon B.R."/>
            <person name="Martin J."/>
            <person name="Mayer C."/>
            <person name="Parker M."/>
            <person name="Quesneville H."/>
            <person name="Raymond J."/>
            <person name="Uhlig C."/>
            <person name="Valentin K.U."/>
            <person name="Worden A.Z."/>
            <person name="Armbrust E.V."/>
            <person name="Bowler C."/>
            <person name="Green B."/>
            <person name="Moulton V."/>
            <person name="Van Oosterhout C."/>
            <person name="Grigoriev I."/>
        </authorList>
    </citation>
    <scope>NUCLEOTIDE SEQUENCE [LARGE SCALE GENOMIC DNA]</scope>
    <source>
        <strain evidence="4 5">CCMP1102</strain>
    </source>
</reference>
<feature type="region of interest" description="Disordered" evidence="2">
    <location>
        <begin position="1"/>
        <end position="34"/>
    </location>
</feature>
<feature type="transmembrane region" description="Helical" evidence="3">
    <location>
        <begin position="42"/>
        <end position="61"/>
    </location>
</feature>
<dbReference type="Proteomes" id="UP000095751">
    <property type="component" value="Unassembled WGS sequence"/>
</dbReference>
<feature type="compositionally biased region" description="Low complexity" evidence="2">
    <location>
        <begin position="86"/>
        <end position="97"/>
    </location>
</feature>
<evidence type="ECO:0000256" key="2">
    <source>
        <dbReference type="SAM" id="MobiDB-lite"/>
    </source>
</evidence>
<dbReference type="EMBL" id="KV784359">
    <property type="protein sequence ID" value="OEU15315.1"/>
    <property type="molecule type" value="Genomic_DNA"/>
</dbReference>
<feature type="compositionally biased region" description="Polar residues" evidence="2">
    <location>
        <begin position="8"/>
        <end position="25"/>
    </location>
</feature>
<evidence type="ECO:0000313" key="4">
    <source>
        <dbReference type="EMBL" id="OEU15315.1"/>
    </source>
</evidence>
<feature type="region of interest" description="Disordered" evidence="2">
    <location>
        <begin position="83"/>
        <end position="154"/>
    </location>
</feature>
<gene>
    <name evidence="4" type="ORF">FRACYDRAFT_239996</name>
</gene>
<keyword evidence="5" id="KW-1185">Reference proteome</keyword>
<dbReference type="OrthoDB" id="48561at2759"/>
<name>A0A1E7FB93_9STRA</name>
<organism evidence="4 5">
    <name type="scientific">Fragilariopsis cylindrus CCMP1102</name>
    <dbReference type="NCBI Taxonomy" id="635003"/>
    <lineage>
        <taxon>Eukaryota</taxon>
        <taxon>Sar</taxon>
        <taxon>Stramenopiles</taxon>
        <taxon>Ochrophyta</taxon>
        <taxon>Bacillariophyta</taxon>
        <taxon>Bacillariophyceae</taxon>
        <taxon>Bacillariophycidae</taxon>
        <taxon>Bacillariales</taxon>
        <taxon>Bacillariaceae</taxon>
        <taxon>Fragilariopsis</taxon>
    </lineage>
</organism>
<feature type="compositionally biased region" description="Low complexity" evidence="2">
    <location>
        <begin position="108"/>
        <end position="127"/>
    </location>
</feature>
<accession>A0A1E7FB93</accession>
<sequence length="253" mass="29638">MQRRTKTSDSTGVSTKNRTKNNGFEGSNDKNKRRKCLNNNRTLYIIIAVLLVVICVPWLLLPKNEFTETAIRAENKIEDWLHNSQNNDNNYNYNYNNSPEANKDQQQREQQQINNEDQNQNKQQEQQNRPDRDTSNIEKITAGTSNREASDAATVRMEAQPSRWVDGEKALKKKLQVLYDRQSKGKDLGVPVLTRYLGEDIPAWTTPDIMDEEEWKKKVVDKYEEMRKEEEEWKKEMAKIITQRERDIGITTS</sequence>
<keyword evidence="3" id="KW-0472">Membrane</keyword>
<keyword evidence="1" id="KW-0175">Coiled coil</keyword>
<feature type="coiled-coil region" evidence="1">
    <location>
        <begin position="212"/>
        <end position="243"/>
    </location>
</feature>
<evidence type="ECO:0000256" key="1">
    <source>
        <dbReference type="SAM" id="Coils"/>
    </source>
</evidence>
<evidence type="ECO:0008006" key="6">
    <source>
        <dbReference type="Google" id="ProtNLM"/>
    </source>
</evidence>
<keyword evidence="3" id="KW-1133">Transmembrane helix</keyword>
<keyword evidence="3" id="KW-0812">Transmembrane</keyword>
<dbReference type="InParanoid" id="A0A1E7FB93"/>
<evidence type="ECO:0000256" key="3">
    <source>
        <dbReference type="SAM" id="Phobius"/>
    </source>
</evidence>
<protein>
    <recommendedName>
        <fullName evidence="6">Transmembrane protein</fullName>
    </recommendedName>
</protein>
<evidence type="ECO:0000313" key="5">
    <source>
        <dbReference type="Proteomes" id="UP000095751"/>
    </source>
</evidence>